<evidence type="ECO:0000256" key="6">
    <source>
        <dbReference type="SAM" id="Phobius"/>
    </source>
</evidence>
<dbReference type="GO" id="GO:0005886">
    <property type="term" value="C:plasma membrane"/>
    <property type="evidence" value="ECO:0000318"/>
    <property type="project" value="GO_Central"/>
</dbReference>
<evidence type="ECO:0000256" key="3">
    <source>
        <dbReference type="ARBA" id="ARBA00022989"/>
    </source>
</evidence>
<organism evidence="7 8">
    <name type="scientific">Pristionchus pacificus</name>
    <name type="common">Parasitic nematode worm</name>
    <dbReference type="NCBI Taxonomy" id="54126"/>
    <lineage>
        <taxon>Eukaryota</taxon>
        <taxon>Metazoa</taxon>
        <taxon>Ecdysozoa</taxon>
        <taxon>Nematoda</taxon>
        <taxon>Chromadorea</taxon>
        <taxon>Rhabditida</taxon>
        <taxon>Rhabditina</taxon>
        <taxon>Diplogasteromorpha</taxon>
        <taxon>Diplogasteroidea</taxon>
        <taxon>Neodiplogasteridae</taxon>
        <taxon>Pristionchus</taxon>
    </lineage>
</organism>
<evidence type="ECO:0000256" key="1">
    <source>
        <dbReference type="ARBA" id="ARBA00004141"/>
    </source>
</evidence>
<dbReference type="Pfam" id="PF00335">
    <property type="entry name" value="Tetraspanin"/>
    <property type="match status" value="1"/>
</dbReference>
<reference evidence="7" key="2">
    <citation type="submission" date="2022-06" db="UniProtKB">
        <authorList>
            <consortium name="EnsemblMetazoa"/>
        </authorList>
    </citation>
    <scope>IDENTIFICATION</scope>
    <source>
        <strain evidence="7">PS312</strain>
    </source>
</reference>
<keyword evidence="8" id="KW-1185">Reference proteome</keyword>
<sequence>MALLDRMGFAATRKWLLILNGGYLVLSFILIATGWYTSNAAIVTSVSIAGGIIAAGVFLSGVAVLGIYGTREQHQAALFFYMIILFIVFVVQCAVALACLGEVSPVAVEQLVSAGWKAASPPTVFDAEKAFGCCGLRNASETTSKCDQHACFSAGGCPPCLQTIVETVSGRNRVEPFVVVSHPVVDQPPVNDAEAPVIPPEDNLENPYAIEENPYLPAAEAQDHIGPDENPVEDGTEEIQALPGTGEIQDHLGPEGNPVQDSTSDNQARIEIGETHPDHDETQGQMETRSPTPFDPVDQHANTSWPTRVASGISGTASRIVERIKGIARPSTPDSDSLSI</sequence>
<dbReference type="InterPro" id="IPR018499">
    <property type="entry name" value="Tetraspanin/Peripherin"/>
</dbReference>
<proteinExistence type="predicted"/>
<evidence type="ECO:0000313" key="7">
    <source>
        <dbReference type="EnsemblMetazoa" id="PPA17881.1"/>
    </source>
</evidence>
<dbReference type="AlphaFoldDB" id="A0A2A6C9D2"/>
<comment type="subcellular location">
    <subcellularLocation>
        <location evidence="1">Membrane</location>
        <topology evidence="1">Multi-pass membrane protein</topology>
    </subcellularLocation>
</comment>
<evidence type="ECO:0000256" key="5">
    <source>
        <dbReference type="SAM" id="MobiDB-lite"/>
    </source>
</evidence>
<name>A0A2A6C9D2_PRIPA</name>
<feature type="transmembrane region" description="Helical" evidence="6">
    <location>
        <begin position="78"/>
        <end position="98"/>
    </location>
</feature>
<keyword evidence="3 6" id="KW-1133">Transmembrane helix</keyword>
<reference evidence="8" key="1">
    <citation type="journal article" date="2008" name="Nat. Genet.">
        <title>The Pristionchus pacificus genome provides a unique perspective on nematode lifestyle and parasitism.</title>
        <authorList>
            <person name="Dieterich C."/>
            <person name="Clifton S.W."/>
            <person name="Schuster L.N."/>
            <person name="Chinwalla A."/>
            <person name="Delehaunty K."/>
            <person name="Dinkelacker I."/>
            <person name="Fulton L."/>
            <person name="Fulton R."/>
            <person name="Godfrey J."/>
            <person name="Minx P."/>
            <person name="Mitreva M."/>
            <person name="Roeseler W."/>
            <person name="Tian H."/>
            <person name="Witte H."/>
            <person name="Yang S.P."/>
            <person name="Wilson R.K."/>
            <person name="Sommer R.J."/>
        </authorList>
    </citation>
    <scope>NUCLEOTIDE SEQUENCE [LARGE SCALE GENOMIC DNA]</scope>
    <source>
        <strain evidence="8">PS312</strain>
    </source>
</reference>
<feature type="region of interest" description="Disordered" evidence="5">
    <location>
        <begin position="274"/>
        <end position="317"/>
    </location>
</feature>
<accession>A0A8R1UBE9</accession>
<dbReference type="Proteomes" id="UP000005239">
    <property type="component" value="Unassembled WGS sequence"/>
</dbReference>
<accession>A0A2A6C9D2</accession>
<keyword evidence="2 6" id="KW-0812">Transmembrane</keyword>
<evidence type="ECO:0000256" key="4">
    <source>
        <dbReference type="ARBA" id="ARBA00023136"/>
    </source>
</evidence>
<evidence type="ECO:0000256" key="2">
    <source>
        <dbReference type="ARBA" id="ARBA00022692"/>
    </source>
</evidence>
<keyword evidence="4 6" id="KW-0472">Membrane</keyword>
<dbReference type="EnsemblMetazoa" id="PPA17881.1">
    <property type="protein sequence ID" value="PPA17881.1"/>
    <property type="gene ID" value="WBGene00107435"/>
</dbReference>
<evidence type="ECO:0000313" key="8">
    <source>
        <dbReference type="Proteomes" id="UP000005239"/>
    </source>
</evidence>
<feature type="region of interest" description="Disordered" evidence="5">
    <location>
        <begin position="246"/>
        <end position="265"/>
    </location>
</feature>
<dbReference type="OrthoDB" id="5845060at2759"/>
<gene>
    <name evidence="7" type="primary">WBGene00107435</name>
</gene>
<protein>
    <submittedName>
        <fullName evidence="7">Tetraspannin</fullName>
    </submittedName>
</protein>
<feature type="transmembrane region" description="Helical" evidence="6">
    <location>
        <begin position="15"/>
        <end position="36"/>
    </location>
</feature>
<feature type="transmembrane region" description="Helical" evidence="6">
    <location>
        <begin position="42"/>
        <end position="66"/>
    </location>
</feature>